<dbReference type="InterPro" id="IPR036412">
    <property type="entry name" value="HAD-like_sf"/>
</dbReference>
<keyword evidence="2" id="KW-1185">Reference proteome</keyword>
<dbReference type="InterPro" id="IPR023214">
    <property type="entry name" value="HAD_sf"/>
</dbReference>
<protein>
    <submittedName>
        <fullName evidence="1">HAD hydrolase-like protein</fullName>
    </submittedName>
</protein>
<proteinExistence type="predicted"/>
<dbReference type="SUPFAM" id="SSF56784">
    <property type="entry name" value="HAD-like"/>
    <property type="match status" value="1"/>
</dbReference>
<dbReference type="Proteomes" id="UP001597479">
    <property type="component" value="Unassembled WGS sequence"/>
</dbReference>
<name>A0ABW5W5D4_9MICO</name>
<gene>
    <name evidence="1" type="ORF">ACFS27_27910</name>
</gene>
<dbReference type="EMBL" id="JBHUOG010000002">
    <property type="protein sequence ID" value="MFD2797411.1"/>
    <property type="molecule type" value="Genomic_DNA"/>
</dbReference>
<dbReference type="Gene3D" id="3.40.50.1000">
    <property type="entry name" value="HAD superfamily/HAD-like"/>
    <property type="match status" value="1"/>
</dbReference>
<comment type="caution">
    <text evidence="1">The sequence shown here is derived from an EMBL/GenBank/DDBJ whole genome shotgun (WGS) entry which is preliminary data.</text>
</comment>
<organism evidence="1 2">
    <name type="scientific">Promicromonospora vindobonensis</name>
    <dbReference type="NCBI Taxonomy" id="195748"/>
    <lineage>
        <taxon>Bacteria</taxon>
        <taxon>Bacillati</taxon>
        <taxon>Actinomycetota</taxon>
        <taxon>Actinomycetes</taxon>
        <taxon>Micrococcales</taxon>
        <taxon>Promicromonosporaceae</taxon>
        <taxon>Promicromonospora</taxon>
    </lineage>
</organism>
<dbReference type="Pfam" id="PF13242">
    <property type="entry name" value="Hydrolase_like"/>
    <property type="match status" value="1"/>
</dbReference>
<evidence type="ECO:0000313" key="1">
    <source>
        <dbReference type="EMBL" id="MFD2797411.1"/>
    </source>
</evidence>
<evidence type="ECO:0000313" key="2">
    <source>
        <dbReference type="Proteomes" id="UP001597479"/>
    </source>
</evidence>
<sequence>MLKLAMFGLDEGLDWDCGGLGFDARQRPDLVAIAQARARAKHGVAFDASNTVLIGDTINDVHAGTRGGAKVVAVLTGGVDAAALTAAGASTVLPDLTDAAAVVSAVRRAVSS</sequence>
<reference evidence="2" key="1">
    <citation type="journal article" date="2019" name="Int. J. Syst. Evol. Microbiol.">
        <title>The Global Catalogue of Microorganisms (GCM) 10K type strain sequencing project: providing services to taxonomists for standard genome sequencing and annotation.</title>
        <authorList>
            <consortium name="The Broad Institute Genomics Platform"/>
            <consortium name="The Broad Institute Genome Sequencing Center for Infectious Disease"/>
            <person name="Wu L."/>
            <person name="Ma J."/>
        </authorList>
    </citation>
    <scope>NUCLEOTIDE SEQUENCE [LARGE SCALE GENOMIC DNA]</scope>
    <source>
        <strain evidence="2">CCM 7044</strain>
    </source>
</reference>
<accession>A0ABW5W5D4</accession>
<dbReference type="RefSeq" id="WP_377190410.1">
    <property type="nucleotide sequence ID" value="NZ_JBHUOG010000002.1"/>
</dbReference>